<comment type="caution">
    <text evidence="1">The sequence shown here is derived from an EMBL/GenBank/DDBJ whole genome shotgun (WGS) entry which is preliminary data.</text>
</comment>
<name>A0ACC1BJK4_9ROSI</name>
<proteinExistence type="predicted"/>
<gene>
    <name evidence="1" type="ORF">Patl1_21666</name>
</gene>
<protein>
    <submittedName>
        <fullName evidence="1">Uncharacterized protein</fullName>
    </submittedName>
</protein>
<organism evidence="1 2">
    <name type="scientific">Pistacia atlantica</name>
    <dbReference type="NCBI Taxonomy" id="434234"/>
    <lineage>
        <taxon>Eukaryota</taxon>
        <taxon>Viridiplantae</taxon>
        <taxon>Streptophyta</taxon>
        <taxon>Embryophyta</taxon>
        <taxon>Tracheophyta</taxon>
        <taxon>Spermatophyta</taxon>
        <taxon>Magnoliopsida</taxon>
        <taxon>eudicotyledons</taxon>
        <taxon>Gunneridae</taxon>
        <taxon>Pentapetalae</taxon>
        <taxon>rosids</taxon>
        <taxon>malvids</taxon>
        <taxon>Sapindales</taxon>
        <taxon>Anacardiaceae</taxon>
        <taxon>Pistacia</taxon>
    </lineage>
</organism>
<reference evidence="2" key="1">
    <citation type="journal article" date="2023" name="G3 (Bethesda)">
        <title>Genome assembly and association tests identify interacting loci associated with vigor, precocity, and sex in interspecific pistachio rootstocks.</title>
        <authorList>
            <person name="Palmer W."/>
            <person name="Jacygrad E."/>
            <person name="Sagayaradj S."/>
            <person name="Cavanaugh K."/>
            <person name="Han R."/>
            <person name="Bertier L."/>
            <person name="Beede B."/>
            <person name="Kafkas S."/>
            <person name="Golino D."/>
            <person name="Preece J."/>
            <person name="Michelmore R."/>
        </authorList>
    </citation>
    <scope>NUCLEOTIDE SEQUENCE [LARGE SCALE GENOMIC DNA]</scope>
</reference>
<keyword evidence="2" id="KW-1185">Reference proteome</keyword>
<dbReference type="EMBL" id="CM047900">
    <property type="protein sequence ID" value="KAJ0099117.1"/>
    <property type="molecule type" value="Genomic_DNA"/>
</dbReference>
<evidence type="ECO:0000313" key="1">
    <source>
        <dbReference type="EMBL" id="KAJ0099117.1"/>
    </source>
</evidence>
<accession>A0ACC1BJK4</accession>
<evidence type="ECO:0000313" key="2">
    <source>
        <dbReference type="Proteomes" id="UP001164250"/>
    </source>
</evidence>
<dbReference type="Proteomes" id="UP001164250">
    <property type="component" value="Chromosome 4"/>
</dbReference>
<sequence>MFASILDLFPLLCLLLSARATAENSPPYVPTETIFLNCGESPNTAQKFDGKNWDGDEHSKFYPSNSGTNSFVSRAPYQDQSVPAVPYMTARIIRSNFTYTLPVSAGQKFLRLYFYPVPYSGLDITTSFFSVSANNYTLLNNFSAYLTVSAMDPPVAAMIKEFVITISEEQILYLNFNPSPSSLAFINGIEVVSMPENLYVKQNDIPITFVNNRGTFFYFDQPVALETAYRLNVGGLHVSSAQDTGMFREWNSDLDYIDPQVRGTTPFLSNATIKYTSDTPAYVAPTIVYTTSRTMYPDSNVSKNYNLTWIFSVDPGFNYLVRLHFCETMKEITRENQRVFSIFINNQTACDDADIIHWAGGSGIPVYKDFVVLVPAQNTGKQGFWLALHPMLDLDPLPKYANAILNGLEIFKLNNSNGNLAGPNPDWKPKPNPQQPQPRSPERAKNIRRLLIVIIIAAVLIVAFSFSLLCFIVLRRKGKGGKESASGTTKQTKSSWGPISYTKTSVNTNASSLPSDICRRFSIVEIKEATSDFDDQYIIGSGGFGQVYKGYIDDGSTAVAIKRLNSSSNQGIREFHTEIETISKVRHLHIVSLIGYCVDFGEMILVYDFGYLDPEYFRRQHLTEKSDVYSFGVVLLEVLCARPAVMKGVSKEEVSLVSWARLWQARGDLEQIVDPNLRGEIAAECLKKFVEIAETCVRDEGSQRPMMGDVVWGLEFALQLQEANEKNIDGGNVKRPIEMNDGSPLSTRGEVNATDDDDDDDDMFSGSWSIRQLSGSRSTISSGGKSMTLHDDSVFSEIMNPKGRSLSYILLLPLVKKKMSGNRRGPPKHQNQYAWKPNAGVKINEKEVGGKLRPYSEITGVCQRCKEQIDWKRRYGKYKPLTEPAKCQSCSKRAVRQAYHSLCAGGLCKGAKCMCKVSMPCEMCSWKVCLIDLAEVEAEQKMLEEVGCVDYAIKNARERDRRTILRAMDKGTSNDSEKTPANKNKVGELFPTASLDEYAAKSRGYKGSNDNDGDGINEINDKDDNFVDENDDVDDEDEAGDGDLDKEDQDNVKDGDQTFN</sequence>